<evidence type="ECO:0000313" key="3">
    <source>
        <dbReference type="Proteomes" id="UP000188320"/>
    </source>
</evidence>
<gene>
    <name evidence="2" type="ORF">AX774_g7402</name>
</gene>
<accession>A0A1R1PDY4</accession>
<name>A0A1R1PDY4_ZANCU</name>
<dbReference type="InterPro" id="IPR015943">
    <property type="entry name" value="WD40/YVTN_repeat-like_dom_sf"/>
</dbReference>
<dbReference type="Gene3D" id="1.10.150.910">
    <property type="match status" value="1"/>
</dbReference>
<reference evidence="3" key="1">
    <citation type="submission" date="2017-01" db="EMBL/GenBank/DDBJ databases">
        <authorList>
            <person name="Wang Y."/>
            <person name="White M."/>
            <person name="Kvist S."/>
            <person name="Moncalvo J.-M."/>
        </authorList>
    </citation>
    <scope>NUCLEOTIDE SEQUENCE [LARGE SCALE GENOMIC DNA]</scope>
    <source>
        <strain evidence="3">COL-18-3</strain>
    </source>
</reference>
<protein>
    <submittedName>
        <fullName evidence="2">Uncharacterized protein</fullName>
    </submittedName>
</protein>
<dbReference type="Proteomes" id="UP000188320">
    <property type="component" value="Unassembled WGS sequence"/>
</dbReference>
<dbReference type="OrthoDB" id="433457at2759"/>
<feature type="region of interest" description="Disordered" evidence="1">
    <location>
        <begin position="478"/>
        <end position="503"/>
    </location>
</feature>
<sequence>MGKRGDGEDVLDSITSKPINIADPADSVLAVGDLMNGVSVFQQKTLLTYNPLLSNSQSQNQSQNQNQNNKSNVSTVYKFDELCREYYSNWTTALSCVQNFDYYASTSPSTLLKKPFANGIRYMVAENGLNLYSLYYGSSPFLNTFTPSKHSNSTSNSTSNSNSNSNSNSHYRLENSSLVTTGRYHLGDLVNSIIPASLTSFRNRHSPSSTTTSIFVNPEFVLGTISGSILVSATIESSKIGRVLDKLQNNMAFLGPTSVCGYSTFVCSQGQQDLHPLDTNQLASTTSAYFANAWNHRKFRSFLNLQKSSKSFAFIDGDLILKFLDLPRDIQYQLFKPSLIFSPATNYTHNFNYTHIGNPAVPPLGHPSVIGANTSLKNVEDLIKSHCINTGDDFISGATSSVNNSASVDLMNSNYLSSFICNSNYNATQSPSGTESVAPAMSSDSQPLNHINDYYNSLSFDTSQGSTLVNEKSISSSISDGDGDGVRGDIESNGVLKDTNKSKNTKPNIIINGNVLYDIQESENVSFDMLIEVLESISRIFF</sequence>
<organism evidence="2 3">
    <name type="scientific">Zancudomyces culisetae</name>
    <name type="common">Gut fungus</name>
    <name type="synonym">Smittium culisetae</name>
    <dbReference type="NCBI Taxonomy" id="1213189"/>
    <lineage>
        <taxon>Eukaryota</taxon>
        <taxon>Fungi</taxon>
        <taxon>Fungi incertae sedis</taxon>
        <taxon>Zoopagomycota</taxon>
        <taxon>Kickxellomycotina</taxon>
        <taxon>Harpellomycetes</taxon>
        <taxon>Harpellales</taxon>
        <taxon>Legeriomycetaceae</taxon>
        <taxon>Zancudomyces</taxon>
    </lineage>
</organism>
<proteinExistence type="predicted"/>
<dbReference type="EMBL" id="LSSK01001639">
    <property type="protein sequence ID" value="OMH79194.1"/>
    <property type="molecule type" value="Genomic_DNA"/>
</dbReference>
<keyword evidence="3" id="KW-1185">Reference proteome</keyword>
<dbReference type="AlphaFoldDB" id="A0A1R1PDY4"/>
<dbReference type="Gene3D" id="2.130.10.10">
    <property type="entry name" value="YVTN repeat-like/Quinoprotein amine dehydrogenase"/>
    <property type="match status" value="1"/>
</dbReference>
<feature type="region of interest" description="Disordered" evidence="1">
    <location>
        <begin position="148"/>
        <end position="171"/>
    </location>
</feature>
<comment type="caution">
    <text evidence="2">The sequence shown here is derived from an EMBL/GenBank/DDBJ whole genome shotgun (WGS) entry which is preliminary data.</text>
</comment>
<evidence type="ECO:0000256" key="1">
    <source>
        <dbReference type="SAM" id="MobiDB-lite"/>
    </source>
</evidence>
<evidence type="ECO:0000313" key="2">
    <source>
        <dbReference type="EMBL" id="OMH79194.1"/>
    </source>
</evidence>
<feature type="compositionally biased region" description="Low complexity" evidence="1">
    <location>
        <begin position="151"/>
        <end position="169"/>
    </location>
</feature>